<name>A0AAQ3QKN5_9LILI</name>
<accession>A0AAQ3QKN5</accession>
<organism evidence="1 2">
    <name type="scientific">Canna indica</name>
    <name type="common">Indian-shot</name>
    <dbReference type="NCBI Taxonomy" id="4628"/>
    <lineage>
        <taxon>Eukaryota</taxon>
        <taxon>Viridiplantae</taxon>
        <taxon>Streptophyta</taxon>
        <taxon>Embryophyta</taxon>
        <taxon>Tracheophyta</taxon>
        <taxon>Spermatophyta</taxon>
        <taxon>Magnoliopsida</taxon>
        <taxon>Liliopsida</taxon>
        <taxon>Zingiberales</taxon>
        <taxon>Cannaceae</taxon>
        <taxon>Canna</taxon>
    </lineage>
</organism>
<sequence>MDAAGLDSEGWGFTSTSEMWREQIGTRDEGMEEDNNCRCKRYEWYQKGITYWQGFASGEPSCGGLKEVNPIRVIVSPGSGAHQVLVSIINQGVPNTNMLGTCGAPSAPFDTAKMTFILVHEYVLSVNVRRHPSVPGSKLWQIEQTIRHNNSYHVKLLRS</sequence>
<dbReference type="GO" id="GO:0008168">
    <property type="term" value="F:methyltransferase activity"/>
    <property type="evidence" value="ECO:0007669"/>
    <property type="project" value="UniProtKB-KW"/>
</dbReference>
<evidence type="ECO:0000313" key="2">
    <source>
        <dbReference type="Proteomes" id="UP001327560"/>
    </source>
</evidence>
<dbReference type="AlphaFoldDB" id="A0AAQ3QKN5"/>
<proteinExistence type="predicted"/>
<dbReference type="GO" id="GO:0032259">
    <property type="term" value="P:methylation"/>
    <property type="evidence" value="ECO:0007669"/>
    <property type="project" value="UniProtKB-KW"/>
</dbReference>
<reference evidence="1 2" key="1">
    <citation type="submission" date="2023-10" db="EMBL/GenBank/DDBJ databases">
        <title>Chromosome-scale genome assembly provides insights into flower coloration mechanisms of Canna indica.</title>
        <authorList>
            <person name="Li C."/>
        </authorList>
    </citation>
    <scope>NUCLEOTIDE SEQUENCE [LARGE SCALE GENOMIC DNA]</scope>
    <source>
        <tissue evidence="1">Flower</tissue>
    </source>
</reference>
<gene>
    <name evidence="1" type="ORF">Cni_G21832</name>
</gene>
<evidence type="ECO:0000313" key="1">
    <source>
        <dbReference type="EMBL" id="WOL13063.1"/>
    </source>
</evidence>
<dbReference type="EMBL" id="CP136896">
    <property type="protein sequence ID" value="WOL13063.1"/>
    <property type="molecule type" value="Genomic_DNA"/>
</dbReference>
<keyword evidence="1" id="KW-0808">Transferase</keyword>
<keyword evidence="2" id="KW-1185">Reference proteome</keyword>
<protein>
    <submittedName>
        <fullName evidence="1">Alpha N-terminal protein methyltransferase 1</fullName>
    </submittedName>
</protein>
<keyword evidence="1" id="KW-0489">Methyltransferase</keyword>
<dbReference type="Proteomes" id="UP001327560">
    <property type="component" value="Chromosome 7"/>
</dbReference>